<organism evidence="2 3">
    <name type="scientific">Mycena pura</name>
    <dbReference type="NCBI Taxonomy" id="153505"/>
    <lineage>
        <taxon>Eukaryota</taxon>
        <taxon>Fungi</taxon>
        <taxon>Dikarya</taxon>
        <taxon>Basidiomycota</taxon>
        <taxon>Agaricomycotina</taxon>
        <taxon>Agaricomycetes</taxon>
        <taxon>Agaricomycetidae</taxon>
        <taxon>Agaricales</taxon>
        <taxon>Marasmiineae</taxon>
        <taxon>Mycenaceae</taxon>
        <taxon>Mycena</taxon>
    </lineage>
</organism>
<proteinExistence type="predicted"/>
<dbReference type="AlphaFoldDB" id="A0AAD6UPY2"/>
<reference evidence="2" key="1">
    <citation type="submission" date="2023-03" db="EMBL/GenBank/DDBJ databases">
        <title>Massive genome expansion in bonnet fungi (Mycena s.s.) driven by repeated elements and novel gene families across ecological guilds.</title>
        <authorList>
            <consortium name="Lawrence Berkeley National Laboratory"/>
            <person name="Harder C.B."/>
            <person name="Miyauchi S."/>
            <person name="Viragh M."/>
            <person name="Kuo A."/>
            <person name="Thoen E."/>
            <person name="Andreopoulos B."/>
            <person name="Lu D."/>
            <person name="Skrede I."/>
            <person name="Drula E."/>
            <person name="Henrissat B."/>
            <person name="Morin E."/>
            <person name="Kohler A."/>
            <person name="Barry K."/>
            <person name="LaButti K."/>
            <person name="Morin E."/>
            <person name="Salamov A."/>
            <person name="Lipzen A."/>
            <person name="Mereny Z."/>
            <person name="Hegedus B."/>
            <person name="Baldrian P."/>
            <person name="Stursova M."/>
            <person name="Weitz H."/>
            <person name="Taylor A."/>
            <person name="Grigoriev I.V."/>
            <person name="Nagy L.G."/>
            <person name="Martin F."/>
            <person name="Kauserud H."/>
        </authorList>
    </citation>
    <scope>NUCLEOTIDE SEQUENCE</scope>
    <source>
        <strain evidence="2">9144</strain>
    </source>
</reference>
<feature type="compositionally biased region" description="Basic and acidic residues" evidence="1">
    <location>
        <begin position="93"/>
        <end position="104"/>
    </location>
</feature>
<feature type="region of interest" description="Disordered" evidence="1">
    <location>
        <begin position="1"/>
        <end position="31"/>
    </location>
</feature>
<dbReference type="EMBL" id="JARJCW010000127">
    <property type="protein sequence ID" value="KAJ7191895.1"/>
    <property type="molecule type" value="Genomic_DNA"/>
</dbReference>
<evidence type="ECO:0000256" key="1">
    <source>
        <dbReference type="SAM" id="MobiDB-lite"/>
    </source>
</evidence>
<comment type="caution">
    <text evidence="2">The sequence shown here is derived from an EMBL/GenBank/DDBJ whole genome shotgun (WGS) entry which is preliminary data.</text>
</comment>
<name>A0AAD6UPY2_9AGAR</name>
<dbReference type="Proteomes" id="UP001219525">
    <property type="component" value="Unassembled WGS sequence"/>
</dbReference>
<keyword evidence="3" id="KW-1185">Reference proteome</keyword>
<feature type="region of interest" description="Disordered" evidence="1">
    <location>
        <begin position="67"/>
        <end position="108"/>
    </location>
</feature>
<evidence type="ECO:0000313" key="2">
    <source>
        <dbReference type="EMBL" id="KAJ7191895.1"/>
    </source>
</evidence>
<feature type="compositionally biased region" description="Polar residues" evidence="1">
    <location>
        <begin position="69"/>
        <end position="84"/>
    </location>
</feature>
<accession>A0AAD6UPY2</accession>
<evidence type="ECO:0000313" key="3">
    <source>
        <dbReference type="Proteomes" id="UP001219525"/>
    </source>
</evidence>
<sequence>MKALREGPLQGVQIHRRQQVAPTDKAGPDTVTAAIGADSEEQIGSKSASSGMINAGQQQDLRRIHFDSDSLSPPMQPPDTSAASNLILPSPGRLERPDGSDRTESYSIGLGQSQSYYSGIDSPFGSNSNRTELNTRFRFRVQSRGVFPERVRTCSNAELVPKFYASLAAQIRTSNTSFRVYFVFLAADPARESASPRWR</sequence>
<protein>
    <submittedName>
        <fullName evidence="2">Uncharacterized protein</fullName>
    </submittedName>
</protein>
<gene>
    <name evidence="2" type="ORF">GGX14DRAFT_406860</name>
</gene>